<feature type="domain" description="UspA" evidence="2">
    <location>
        <begin position="35"/>
        <end position="174"/>
    </location>
</feature>
<comment type="similarity">
    <text evidence="1">Belongs to the universal stress protein A family.</text>
</comment>
<dbReference type="Gene3D" id="3.40.50.620">
    <property type="entry name" value="HUPs"/>
    <property type="match status" value="2"/>
</dbReference>
<sequence length="316" mass="35435">MSYVTRRQVCGHRVTKGIWLVLLGKAIINEKNNCMKTLIVATDFSAIARNATQYAMEMARAIEASVHLLHVYQLPANYGMLDIPISMPDWEQGTEDLMDGLKKQLEQDNGGQVSVSTEVRMGDFVLELTTVCDRLQPYAVIMGCKGSTAVERVFLGTHAIQAMKHLVWPVITVPLEAKFNVIRKIGLACDLAEPEMTVPLDSIIRLVTDFKATLHVINTHNEQSYDPQLVSASGWLGAKLKDVQHKFHFIKGDTEAAILHFAQSNNMDLLIVLPRQHSFWDTLIYKSHTKQFVLKSHIPLMALHFQGETAHHGIKA</sequence>
<evidence type="ECO:0000313" key="4">
    <source>
        <dbReference type="Proteomes" id="UP000263900"/>
    </source>
</evidence>
<feature type="domain" description="UspA" evidence="2">
    <location>
        <begin position="238"/>
        <end position="303"/>
    </location>
</feature>
<evidence type="ECO:0000256" key="1">
    <source>
        <dbReference type="ARBA" id="ARBA00008791"/>
    </source>
</evidence>
<dbReference type="KEGG" id="pseg:D3H65_08730"/>
<dbReference type="PANTHER" id="PTHR46268">
    <property type="entry name" value="STRESS RESPONSE PROTEIN NHAX"/>
    <property type="match status" value="1"/>
</dbReference>
<dbReference type="Pfam" id="PF00582">
    <property type="entry name" value="Usp"/>
    <property type="match status" value="2"/>
</dbReference>
<reference evidence="3 4" key="1">
    <citation type="submission" date="2018-09" db="EMBL/GenBank/DDBJ databases">
        <title>Genome sequencing of strain 6GH32-13.</title>
        <authorList>
            <person name="Weon H.-Y."/>
            <person name="Heo J."/>
            <person name="Kwon S.-W."/>
        </authorList>
    </citation>
    <scope>NUCLEOTIDE SEQUENCE [LARGE SCALE GENOMIC DNA]</scope>
    <source>
        <strain evidence="3 4">5GH32-13</strain>
    </source>
</reference>
<dbReference type="InterPro" id="IPR014729">
    <property type="entry name" value="Rossmann-like_a/b/a_fold"/>
</dbReference>
<dbReference type="Proteomes" id="UP000263900">
    <property type="component" value="Chromosome"/>
</dbReference>
<dbReference type="CDD" id="cd00293">
    <property type="entry name" value="USP-like"/>
    <property type="match status" value="1"/>
</dbReference>
<dbReference type="EMBL" id="CP032157">
    <property type="protein sequence ID" value="AXY74061.1"/>
    <property type="molecule type" value="Genomic_DNA"/>
</dbReference>
<dbReference type="PANTHER" id="PTHR46268:SF6">
    <property type="entry name" value="UNIVERSAL STRESS PROTEIN UP12"/>
    <property type="match status" value="1"/>
</dbReference>
<dbReference type="AlphaFoldDB" id="A0A3B7MUA6"/>
<dbReference type="OrthoDB" id="9788959at2"/>
<name>A0A3B7MUA6_9BACT</name>
<evidence type="ECO:0000313" key="3">
    <source>
        <dbReference type="EMBL" id="AXY74061.1"/>
    </source>
</evidence>
<protein>
    <submittedName>
        <fullName evidence="3">Universal stress protein</fullName>
    </submittedName>
</protein>
<evidence type="ECO:0000259" key="2">
    <source>
        <dbReference type="Pfam" id="PF00582"/>
    </source>
</evidence>
<organism evidence="3 4">
    <name type="scientific">Paraflavitalea soli</name>
    <dbReference type="NCBI Taxonomy" id="2315862"/>
    <lineage>
        <taxon>Bacteria</taxon>
        <taxon>Pseudomonadati</taxon>
        <taxon>Bacteroidota</taxon>
        <taxon>Chitinophagia</taxon>
        <taxon>Chitinophagales</taxon>
        <taxon>Chitinophagaceae</taxon>
        <taxon>Paraflavitalea</taxon>
    </lineage>
</organism>
<dbReference type="InterPro" id="IPR006016">
    <property type="entry name" value="UspA"/>
</dbReference>
<proteinExistence type="inferred from homology"/>
<accession>A0A3B7MUA6</accession>
<gene>
    <name evidence="3" type="ORF">D3H65_08730</name>
</gene>
<dbReference type="SUPFAM" id="SSF52402">
    <property type="entry name" value="Adenine nucleotide alpha hydrolases-like"/>
    <property type="match status" value="2"/>
</dbReference>
<keyword evidence="4" id="KW-1185">Reference proteome</keyword>